<dbReference type="PROSITE" id="PS50994">
    <property type="entry name" value="INTEGRASE"/>
    <property type="match status" value="1"/>
</dbReference>
<dbReference type="RefSeq" id="WP_065834030.1">
    <property type="nucleotide sequence ID" value="NZ_LGSI01000049.1"/>
</dbReference>
<dbReference type="InterPro" id="IPR001584">
    <property type="entry name" value="Integrase_cat-core"/>
</dbReference>
<feature type="region of interest" description="Disordered" evidence="1">
    <location>
        <begin position="585"/>
        <end position="614"/>
    </location>
</feature>
<evidence type="ECO:0000259" key="2">
    <source>
        <dbReference type="PROSITE" id="PS50994"/>
    </source>
</evidence>
<name>A0A1C7Z541_PSESX</name>
<dbReference type="AlphaFoldDB" id="A0A1C7Z541"/>
<gene>
    <name evidence="3" type="ORF">AFK24_15465</name>
</gene>
<dbReference type="EMBL" id="LGSI01000049">
    <property type="protein sequence ID" value="OCR24156.1"/>
    <property type="molecule type" value="Genomic_DNA"/>
</dbReference>
<dbReference type="SUPFAM" id="SSF53098">
    <property type="entry name" value="Ribonuclease H-like"/>
    <property type="match status" value="1"/>
</dbReference>
<comment type="caution">
    <text evidence="3">The sequence shown here is derived from an EMBL/GenBank/DDBJ whole genome shotgun (WGS) entry which is preliminary data.</text>
</comment>
<dbReference type="InterPro" id="IPR012337">
    <property type="entry name" value="RNaseH-like_sf"/>
</dbReference>
<dbReference type="Proteomes" id="UP000093104">
    <property type="component" value="Unassembled WGS sequence"/>
</dbReference>
<evidence type="ECO:0000313" key="3">
    <source>
        <dbReference type="EMBL" id="OCR24156.1"/>
    </source>
</evidence>
<dbReference type="Gene3D" id="3.30.420.10">
    <property type="entry name" value="Ribonuclease H-like superfamily/Ribonuclease H"/>
    <property type="match status" value="1"/>
</dbReference>
<accession>A0A1C7Z541</accession>
<proteinExistence type="predicted"/>
<dbReference type="InterPro" id="IPR036397">
    <property type="entry name" value="RNaseH_sf"/>
</dbReference>
<dbReference type="GO" id="GO:0003676">
    <property type="term" value="F:nucleic acid binding"/>
    <property type="evidence" value="ECO:0007669"/>
    <property type="project" value="InterPro"/>
</dbReference>
<evidence type="ECO:0000256" key="1">
    <source>
        <dbReference type="SAM" id="MobiDB-lite"/>
    </source>
</evidence>
<organism evidence="3 4">
    <name type="scientific">Pseudomonas syringae</name>
    <dbReference type="NCBI Taxonomy" id="317"/>
    <lineage>
        <taxon>Bacteria</taxon>
        <taxon>Pseudomonadati</taxon>
        <taxon>Pseudomonadota</taxon>
        <taxon>Gammaproteobacteria</taxon>
        <taxon>Pseudomonadales</taxon>
        <taxon>Pseudomonadaceae</taxon>
        <taxon>Pseudomonas</taxon>
    </lineage>
</organism>
<dbReference type="GO" id="GO:0015074">
    <property type="term" value="P:DNA integration"/>
    <property type="evidence" value="ECO:0007669"/>
    <property type="project" value="InterPro"/>
</dbReference>
<dbReference type="OrthoDB" id="501284at2"/>
<reference evidence="3 4" key="1">
    <citation type="submission" date="2015-07" db="EMBL/GenBank/DDBJ databases">
        <title>Draft genome sequence of a diazotrophic, plant growth-promoting rhizobacterium of the Pseudomonas syringae complex.</title>
        <authorList>
            <person name="Patten C.L."/>
            <person name="Jeong H."/>
        </authorList>
    </citation>
    <scope>NUCLEOTIDE SEQUENCE [LARGE SCALE GENOMIC DNA]</scope>
    <source>
        <strain evidence="3 4">GR12-2</strain>
    </source>
</reference>
<feature type="domain" description="Integrase catalytic" evidence="2">
    <location>
        <begin position="261"/>
        <end position="446"/>
    </location>
</feature>
<sequence length="632" mass="72203">MDTPLPPSVGSQYMMDGRVYEIINLTPELVSLRDVDGKRAQYLALADFERLLFCKEIILYQSAPLQQSNAIYFLDSNAPRVIRARRKYFYVEGLRKAFSDRLPREACASELKKLAVQYGDAKPPSYSSVWAWSRRCRQHGGSPFSLLKLKSQRPRGKITAEDTSQIIRRYIDEAYLSDQKPTVAHVYKLICGQIIHDNILRLENNASCIATPSLSTVYRRVHQRCRLLQDTRRLGARRAQKNNKFGIKWAEPSRLLEQVELDSTPLDLQLVDVAGEPIGRIGHLQAAIEVKSGKIIAYDLSLTPPCAEKTLRVFKMALTAVEGEELQRGKMQELIVDNGTEVANETVRVAAEVLGIQLRYVPPNTPDAKPHIERFFETLNSSFTHTLPGTTFSNPVARGDYDSAAKACFTIEQVQAYFRTWLEGYYHNHCPSNTKQSPNAIWDREMAKQFPPQKYAQKDLDHLTRRIERRKINGGRVSILNLSWTGPGLAEMQNRLRPGKQAIIYYDASNLAEVFVALPERPDELFRGVGTWPAYQEHLTHYEHLLVQQRLKHRGEQLTERVALLALWQLRKELSAAEIDFITRKRKRPAPKPNHQVRLTPPAEPSPSSRDFDNVCTAQEDYDTFYLSDQNT</sequence>
<protein>
    <recommendedName>
        <fullName evidence="2">Integrase catalytic domain-containing protein</fullName>
    </recommendedName>
</protein>
<evidence type="ECO:0000313" key="4">
    <source>
        <dbReference type="Proteomes" id="UP000093104"/>
    </source>
</evidence>